<evidence type="ECO:0000313" key="3">
    <source>
        <dbReference type="EMBL" id="MBB3709908.1"/>
    </source>
</evidence>
<proteinExistence type="predicted"/>
<organism evidence="3 4">
    <name type="scientific">Aminobacter aminovorans</name>
    <name type="common">Chelatobacter heintzii</name>
    <dbReference type="NCBI Taxonomy" id="83263"/>
    <lineage>
        <taxon>Bacteria</taxon>
        <taxon>Pseudomonadati</taxon>
        <taxon>Pseudomonadota</taxon>
        <taxon>Alphaproteobacteria</taxon>
        <taxon>Hyphomicrobiales</taxon>
        <taxon>Phyllobacteriaceae</taxon>
        <taxon>Aminobacter</taxon>
    </lineage>
</organism>
<feature type="non-terminal residue" evidence="3">
    <location>
        <position position="1"/>
    </location>
</feature>
<dbReference type="InterPro" id="IPR013762">
    <property type="entry name" value="Integrase-like_cat_sf"/>
</dbReference>
<dbReference type="PROSITE" id="PS51898">
    <property type="entry name" value="TYR_RECOMBINASE"/>
    <property type="match status" value="1"/>
</dbReference>
<dbReference type="EMBL" id="JACICB010000038">
    <property type="protein sequence ID" value="MBB3709908.1"/>
    <property type="molecule type" value="Genomic_DNA"/>
</dbReference>
<dbReference type="Proteomes" id="UP000577697">
    <property type="component" value="Unassembled WGS sequence"/>
</dbReference>
<name>A0ABR6HH76_AMIAI</name>
<evidence type="ECO:0000256" key="1">
    <source>
        <dbReference type="ARBA" id="ARBA00023172"/>
    </source>
</evidence>
<dbReference type="InterPro" id="IPR002104">
    <property type="entry name" value="Integrase_catalytic"/>
</dbReference>
<keyword evidence="4" id="KW-1185">Reference proteome</keyword>
<comment type="caution">
    <text evidence="3">The sequence shown here is derived from an EMBL/GenBank/DDBJ whole genome shotgun (WGS) entry which is preliminary data.</text>
</comment>
<dbReference type="InterPro" id="IPR011010">
    <property type="entry name" value="DNA_brk_join_enz"/>
</dbReference>
<evidence type="ECO:0000259" key="2">
    <source>
        <dbReference type="PROSITE" id="PS51898"/>
    </source>
</evidence>
<reference evidence="3 4" key="1">
    <citation type="submission" date="2020-08" db="EMBL/GenBank/DDBJ databases">
        <title>Genomic Encyclopedia of Type Strains, Phase IV (KMG-IV): sequencing the most valuable type-strain genomes for metagenomic binning, comparative biology and taxonomic classification.</title>
        <authorList>
            <person name="Goeker M."/>
        </authorList>
    </citation>
    <scope>NUCLEOTIDE SEQUENCE [LARGE SCALE GENOMIC DNA]</scope>
    <source>
        <strain evidence="3 4">DSM 10368</strain>
    </source>
</reference>
<accession>A0ABR6HH76</accession>
<dbReference type="Gene3D" id="1.10.443.10">
    <property type="entry name" value="Intergrase catalytic core"/>
    <property type="match status" value="1"/>
</dbReference>
<dbReference type="Pfam" id="PF00589">
    <property type="entry name" value="Phage_integrase"/>
    <property type="match status" value="1"/>
</dbReference>
<feature type="domain" description="Tyr recombinase" evidence="2">
    <location>
        <begin position="1"/>
        <end position="57"/>
    </location>
</feature>
<dbReference type="SUPFAM" id="SSF56349">
    <property type="entry name" value="DNA breaking-rejoining enzymes"/>
    <property type="match status" value="1"/>
</dbReference>
<sequence>TILEDITPHVLRHSFASVANDLGFTEATVAALLGHSRGTVTSRYIHTVDTALIMAADTIAGYVNGLLDGMQFKRTSYALDRAAREAALLQLFSEVVAEEGTVAEAVVA</sequence>
<keyword evidence="1" id="KW-0233">DNA recombination</keyword>
<dbReference type="RefSeq" id="WP_183195079.1">
    <property type="nucleotide sequence ID" value="NZ_JACICB010000038.1"/>
</dbReference>
<evidence type="ECO:0000313" key="4">
    <source>
        <dbReference type="Proteomes" id="UP000577697"/>
    </source>
</evidence>
<gene>
    <name evidence="3" type="ORF">FHS67_006268</name>
</gene>
<protein>
    <recommendedName>
        <fullName evidence="2">Tyr recombinase domain-containing protein</fullName>
    </recommendedName>
</protein>